<dbReference type="AlphaFoldDB" id="A0AAD9FM30"/>
<dbReference type="EMBL" id="JAODAN010000011">
    <property type="protein sequence ID" value="KAK1921404.1"/>
    <property type="molecule type" value="Genomic_DNA"/>
</dbReference>
<dbReference type="Proteomes" id="UP001182556">
    <property type="component" value="Unassembled WGS sequence"/>
</dbReference>
<gene>
    <name evidence="2" type="ORF">DB88DRAFT_500649</name>
</gene>
<name>A0AAD9FM30_PAPLA</name>
<protein>
    <submittedName>
        <fullName evidence="2">Uncharacterized protein</fullName>
    </submittedName>
</protein>
<comment type="caution">
    <text evidence="2">The sequence shown here is derived from an EMBL/GenBank/DDBJ whole genome shotgun (WGS) entry which is preliminary data.</text>
</comment>
<feature type="region of interest" description="Disordered" evidence="1">
    <location>
        <begin position="149"/>
        <end position="185"/>
    </location>
</feature>
<feature type="compositionally biased region" description="Basic residues" evidence="1">
    <location>
        <begin position="164"/>
        <end position="178"/>
    </location>
</feature>
<keyword evidence="3" id="KW-1185">Reference proteome</keyword>
<evidence type="ECO:0000313" key="3">
    <source>
        <dbReference type="Proteomes" id="UP001182556"/>
    </source>
</evidence>
<accession>A0AAD9FM30</accession>
<organism evidence="2 3">
    <name type="scientific">Papiliotrema laurentii</name>
    <name type="common">Cryptococcus laurentii</name>
    <dbReference type="NCBI Taxonomy" id="5418"/>
    <lineage>
        <taxon>Eukaryota</taxon>
        <taxon>Fungi</taxon>
        <taxon>Dikarya</taxon>
        <taxon>Basidiomycota</taxon>
        <taxon>Agaricomycotina</taxon>
        <taxon>Tremellomycetes</taxon>
        <taxon>Tremellales</taxon>
        <taxon>Rhynchogastremaceae</taxon>
        <taxon>Papiliotrema</taxon>
    </lineage>
</organism>
<feature type="compositionally biased region" description="Basic and acidic residues" evidence="1">
    <location>
        <begin position="15"/>
        <end position="26"/>
    </location>
</feature>
<evidence type="ECO:0000256" key="1">
    <source>
        <dbReference type="SAM" id="MobiDB-lite"/>
    </source>
</evidence>
<evidence type="ECO:0000313" key="2">
    <source>
        <dbReference type="EMBL" id="KAK1921404.1"/>
    </source>
</evidence>
<feature type="region of interest" description="Disordered" evidence="1">
    <location>
        <begin position="1"/>
        <end position="35"/>
    </location>
</feature>
<reference evidence="2" key="1">
    <citation type="submission" date="2023-02" db="EMBL/GenBank/DDBJ databases">
        <title>Identification and recombinant expression of a fungal hydrolase from Papiliotrema laurentii that hydrolyzes apple cutin and clears colloidal polyester polyurethane.</title>
        <authorList>
            <consortium name="DOE Joint Genome Institute"/>
            <person name="Roman V.A."/>
            <person name="Bojanowski C."/>
            <person name="Crable B.R."/>
            <person name="Wagner D.N."/>
            <person name="Hung C.S."/>
            <person name="Nadeau L.J."/>
            <person name="Schratz L."/>
            <person name="Haridas S."/>
            <person name="Pangilinan J."/>
            <person name="Lipzen A."/>
            <person name="Na H."/>
            <person name="Yan M."/>
            <person name="Ng V."/>
            <person name="Grigoriev I.V."/>
            <person name="Spatafora J.W."/>
            <person name="Barlow D."/>
            <person name="Biffinger J."/>
            <person name="Kelley-Loughnane N."/>
            <person name="Varaljay V.A."/>
            <person name="Crookes-Goodson W.J."/>
        </authorList>
    </citation>
    <scope>NUCLEOTIDE SEQUENCE</scope>
    <source>
        <strain evidence="2">5307AH</strain>
    </source>
</reference>
<sequence length="202" mass="22162">MSTQNLNIGPLRSSGHKEATEEHAEVAHLSTRGENGDPKALLQNRLLNNPQVLRAALYDHDDFLPVASSTKQFDLSPDLVRKILDGLLTYSRVGDPTAAGGAGQPPQGLNLGNEGHVTVKNGDADKIVGELKGHVRCWSLPLAHRLTCSSSSPPERPLMSCSSKPRRVPTRRAWRRMSSRSSRDCRSSREFCGREGVRYANE</sequence>
<proteinExistence type="predicted"/>